<gene>
    <name evidence="1" type="ORF">N3K66_000978</name>
</gene>
<organism evidence="1 2">
    <name type="scientific">Trichothecium roseum</name>
    <dbReference type="NCBI Taxonomy" id="47278"/>
    <lineage>
        <taxon>Eukaryota</taxon>
        <taxon>Fungi</taxon>
        <taxon>Dikarya</taxon>
        <taxon>Ascomycota</taxon>
        <taxon>Pezizomycotina</taxon>
        <taxon>Sordariomycetes</taxon>
        <taxon>Hypocreomycetidae</taxon>
        <taxon>Hypocreales</taxon>
        <taxon>Hypocreales incertae sedis</taxon>
        <taxon>Trichothecium</taxon>
    </lineage>
</organism>
<proteinExistence type="predicted"/>
<keyword evidence="2" id="KW-1185">Reference proteome</keyword>
<dbReference type="Proteomes" id="UP001163324">
    <property type="component" value="Chromosome 1"/>
</dbReference>
<protein>
    <submittedName>
        <fullName evidence="1">Uncharacterized protein</fullName>
    </submittedName>
</protein>
<evidence type="ECO:0000313" key="1">
    <source>
        <dbReference type="EMBL" id="KAI9904449.1"/>
    </source>
</evidence>
<sequence>MQITTVLTTLGLAAAALSQPYAPISRRDGIQVAHLTFHGGPASYSLIIPSDGQVFYTNSDAAINIIDAPDYNALSQCEFKTDGDRALVLSIGDDGVQRIVVGPPQPIRSVSCKGTCVAIYGDCFKDGQSVGPCCNGFCAANKCRPWNVNTN</sequence>
<name>A0ACC0VDH1_9HYPO</name>
<evidence type="ECO:0000313" key="2">
    <source>
        <dbReference type="Proteomes" id="UP001163324"/>
    </source>
</evidence>
<accession>A0ACC0VDH1</accession>
<comment type="caution">
    <text evidence="1">The sequence shown here is derived from an EMBL/GenBank/DDBJ whole genome shotgun (WGS) entry which is preliminary data.</text>
</comment>
<dbReference type="EMBL" id="CM047940">
    <property type="protein sequence ID" value="KAI9904449.1"/>
    <property type="molecule type" value="Genomic_DNA"/>
</dbReference>
<reference evidence="1" key="1">
    <citation type="submission" date="2022-10" db="EMBL/GenBank/DDBJ databases">
        <title>Complete Genome of Trichothecium roseum strain YXFP-22015, a Plant Pathogen Isolated from Citrus.</title>
        <authorList>
            <person name="Wang Y."/>
            <person name="Zhu L."/>
        </authorList>
    </citation>
    <scope>NUCLEOTIDE SEQUENCE</scope>
    <source>
        <strain evidence="1">YXFP-22015</strain>
    </source>
</reference>